<dbReference type="Proteomes" id="UP000811246">
    <property type="component" value="Unassembled WGS sequence"/>
</dbReference>
<evidence type="ECO:0000256" key="8">
    <source>
        <dbReference type="ARBA" id="ARBA00023136"/>
    </source>
</evidence>
<accession>A0A922A463</accession>
<dbReference type="PANTHER" id="PTHR48059:SF30">
    <property type="entry name" value="OS06G0587000 PROTEIN"/>
    <property type="match status" value="1"/>
</dbReference>
<keyword evidence="4" id="KW-0812">Transmembrane</keyword>
<evidence type="ECO:0000256" key="2">
    <source>
        <dbReference type="ARBA" id="ARBA00004196"/>
    </source>
</evidence>
<evidence type="ECO:0000313" key="12">
    <source>
        <dbReference type="EMBL" id="KAG6619676.1"/>
    </source>
</evidence>
<evidence type="ECO:0000256" key="4">
    <source>
        <dbReference type="ARBA" id="ARBA00022692"/>
    </source>
</evidence>
<gene>
    <name evidence="12" type="ORF">I3842_Q088900</name>
</gene>
<keyword evidence="8" id="KW-0472">Membrane</keyword>
<evidence type="ECO:0000313" key="13">
    <source>
        <dbReference type="Proteomes" id="UP000811246"/>
    </source>
</evidence>
<comment type="caution">
    <text evidence="12">The sequence shown here is derived from an EMBL/GenBank/DDBJ whole genome shotgun (WGS) entry which is preliminary data.</text>
</comment>
<proteinExistence type="inferred from homology"/>
<evidence type="ECO:0000256" key="3">
    <source>
        <dbReference type="ARBA" id="ARBA00022614"/>
    </source>
</evidence>
<evidence type="ECO:0000256" key="6">
    <source>
        <dbReference type="ARBA" id="ARBA00022737"/>
    </source>
</evidence>
<comment type="subcellular location">
    <subcellularLocation>
        <location evidence="2">Cell envelope</location>
    </subcellularLocation>
    <subcellularLocation>
        <location evidence="1">Membrane</location>
        <topology evidence="1">Single-pass membrane protein</topology>
    </subcellularLocation>
</comment>
<feature type="chain" id="PRO_5037218970" description="Leucine-rich repeat-containing N-terminal plant-type domain-containing protein" evidence="10">
    <location>
        <begin position="21"/>
        <end position="217"/>
    </location>
</feature>
<evidence type="ECO:0000256" key="5">
    <source>
        <dbReference type="ARBA" id="ARBA00022729"/>
    </source>
</evidence>
<dbReference type="AlphaFoldDB" id="A0A922A463"/>
<dbReference type="InterPro" id="IPR001611">
    <property type="entry name" value="Leu-rich_rpt"/>
</dbReference>
<dbReference type="EMBL" id="MU228941">
    <property type="protein sequence ID" value="KAG6619676.1"/>
    <property type="molecule type" value="Genomic_DNA"/>
</dbReference>
<evidence type="ECO:0000256" key="9">
    <source>
        <dbReference type="ARBA" id="ARBA00038043"/>
    </source>
</evidence>
<keyword evidence="7" id="KW-1133">Transmembrane helix</keyword>
<evidence type="ECO:0000256" key="10">
    <source>
        <dbReference type="SAM" id="SignalP"/>
    </source>
</evidence>
<feature type="signal peptide" evidence="10">
    <location>
        <begin position="1"/>
        <end position="20"/>
    </location>
</feature>
<dbReference type="InterPro" id="IPR051848">
    <property type="entry name" value="PGIP"/>
</dbReference>
<dbReference type="PANTHER" id="PTHR48059">
    <property type="entry name" value="POLYGALACTURONASE INHIBITOR 1"/>
    <property type="match status" value="1"/>
</dbReference>
<organism evidence="12 13">
    <name type="scientific">Carya illinoinensis</name>
    <name type="common">Pecan</name>
    <dbReference type="NCBI Taxonomy" id="32201"/>
    <lineage>
        <taxon>Eukaryota</taxon>
        <taxon>Viridiplantae</taxon>
        <taxon>Streptophyta</taxon>
        <taxon>Embryophyta</taxon>
        <taxon>Tracheophyta</taxon>
        <taxon>Spermatophyta</taxon>
        <taxon>Magnoliopsida</taxon>
        <taxon>eudicotyledons</taxon>
        <taxon>Gunneridae</taxon>
        <taxon>Pentapetalae</taxon>
        <taxon>rosids</taxon>
        <taxon>fabids</taxon>
        <taxon>Fagales</taxon>
        <taxon>Juglandaceae</taxon>
        <taxon>Carya</taxon>
    </lineage>
</organism>
<keyword evidence="5 10" id="KW-0732">Signal</keyword>
<evidence type="ECO:0000259" key="11">
    <source>
        <dbReference type="Pfam" id="PF08263"/>
    </source>
</evidence>
<dbReference type="Pfam" id="PF00560">
    <property type="entry name" value="LRR_1"/>
    <property type="match status" value="1"/>
</dbReference>
<protein>
    <recommendedName>
        <fullName evidence="11">Leucine-rich repeat-containing N-terminal plant-type domain-containing protein</fullName>
    </recommendedName>
</protein>
<evidence type="ECO:0000256" key="7">
    <source>
        <dbReference type="ARBA" id="ARBA00022989"/>
    </source>
</evidence>
<evidence type="ECO:0000256" key="1">
    <source>
        <dbReference type="ARBA" id="ARBA00004167"/>
    </source>
</evidence>
<comment type="similarity">
    <text evidence="9">Belongs to the polygalacturonase-inhibiting protein family.</text>
</comment>
<name>A0A922A463_CARIL</name>
<dbReference type="GO" id="GO:0016020">
    <property type="term" value="C:membrane"/>
    <property type="evidence" value="ECO:0007669"/>
    <property type="project" value="UniProtKB-SubCell"/>
</dbReference>
<dbReference type="Pfam" id="PF08263">
    <property type="entry name" value="LRRNT_2"/>
    <property type="match status" value="1"/>
</dbReference>
<dbReference type="InterPro" id="IPR013210">
    <property type="entry name" value="LRR_N_plant-typ"/>
</dbReference>
<feature type="domain" description="Leucine-rich repeat-containing N-terminal plant-type" evidence="11">
    <location>
        <begin position="24"/>
        <end position="62"/>
    </location>
</feature>
<reference evidence="12" key="1">
    <citation type="submission" date="2021-01" db="EMBL/GenBank/DDBJ databases">
        <authorList>
            <person name="Lovell J.T."/>
            <person name="Bentley N."/>
            <person name="Bhattarai G."/>
            <person name="Jenkins J.W."/>
            <person name="Sreedasyam A."/>
            <person name="Alarcon Y."/>
            <person name="Bock C."/>
            <person name="Boston L."/>
            <person name="Carlson J."/>
            <person name="Cervantes K."/>
            <person name="Clermont K."/>
            <person name="Krom N."/>
            <person name="Kubenka K."/>
            <person name="Mamidi S."/>
            <person name="Mattison C."/>
            <person name="Monteros M."/>
            <person name="Pisani C."/>
            <person name="Plott C."/>
            <person name="Rajasekar S."/>
            <person name="Rhein H.S."/>
            <person name="Rohla C."/>
            <person name="Song M."/>
            <person name="Hilaire R.S."/>
            <person name="Shu S."/>
            <person name="Wells L."/>
            <person name="Wang X."/>
            <person name="Webber J."/>
            <person name="Heerema R.J."/>
            <person name="Klein P."/>
            <person name="Conner P."/>
            <person name="Grauke L."/>
            <person name="Grimwood J."/>
            <person name="Schmutz J."/>
            <person name="Randall J.J."/>
        </authorList>
    </citation>
    <scope>NUCLEOTIDE SEQUENCE</scope>
    <source>
        <tissue evidence="12">Leaf</tissue>
    </source>
</reference>
<keyword evidence="6" id="KW-0677">Repeat</keyword>
<sequence>MKLQLLFLALFLSGIHVIYSLTDPHDVAVLYALKDTWKNTLASWGHSEDPCGLPIWEGVTCNNSRVTALKLSTMDLEGKLESDIGELTELTSLTLTSNNLIGKILPSLSKLSKLYWLDILDNMLIGPLPISTTMAPGLDLLLKAKHFHFNKNKLSGPIPAKLFRSNMKLIHIRLDRNALTGSLLMDPKADQVLRINYKIKSHEDQRSNTMIGAIQLG</sequence>
<keyword evidence="3" id="KW-0433">Leucine-rich repeat</keyword>
<dbReference type="FunFam" id="3.80.10.10:FF:000129">
    <property type="entry name" value="Leucine-rich repeat receptor-like kinase"/>
    <property type="match status" value="1"/>
</dbReference>